<evidence type="ECO:0000256" key="6">
    <source>
        <dbReference type="ARBA" id="ARBA00022967"/>
    </source>
</evidence>
<evidence type="ECO:0000256" key="12">
    <source>
        <dbReference type="HAMAP-Rule" id="MF_01351"/>
    </source>
</evidence>
<keyword evidence="2 12" id="KW-0004">4Fe-4S</keyword>
<evidence type="ECO:0000256" key="8">
    <source>
        <dbReference type="ARBA" id="ARBA00023014"/>
    </source>
</evidence>
<comment type="catalytic activity">
    <reaction evidence="12">
        <text>a quinone + NADH + 5 H(+)(in) = a quinol + NAD(+) + 4 H(+)(out)</text>
        <dbReference type="Rhea" id="RHEA:57888"/>
        <dbReference type="ChEBI" id="CHEBI:15378"/>
        <dbReference type="ChEBI" id="CHEBI:24646"/>
        <dbReference type="ChEBI" id="CHEBI:57540"/>
        <dbReference type="ChEBI" id="CHEBI:57945"/>
        <dbReference type="ChEBI" id="CHEBI:132124"/>
    </reaction>
</comment>
<dbReference type="Pfam" id="PF00037">
    <property type="entry name" value="Fer4"/>
    <property type="match status" value="1"/>
</dbReference>
<keyword evidence="4 12" id="KW-0479">Metal-binding</keyword>
<evidence type="ECO:0000313" key="14">
    <source>
        <dbReference type="EMBL" id="BDG01846.1"/>
    </source>
</evidence>
<keyword evidence="3 12" id="KW-0874">Quinone</keyword>
<keyword evidence="15" id="KW-1185">Reference proteome</keyword>
<comment type="similarity">
    <text evidence="12">Belongs to the complex I 23 kDa subunit family.</text>
</comment>
<feature type="domain" description="4Fe-4S ferredoxin-type" evidence="13">
    <location>
        <begin position="81"/>
        <end position="111"/>
    </location>
</feature>
<comment type="subcellular location">
    <subcellularLocation>
        <location evidence="12">Cell membrane</location>
        <topology evidence="12">Peripheral membrane protein</topology>
    </subcellularLocation>
</comment>
<dbReference type="PROSITE" id="PS00198">
    <property type="entry name" value="4FE4S_FER_1"/>
    <property type="match status" value="1"/>
</dbReference>
<keyword evidence="10 12" id="KW-0830">Ubiquinone</keyword>
<comment type="cofactor">
    <cofactor evidence="12">
        <name>[4Fe-4S] cluster</name>
        <dbReference type="ChEBI" id="CHEBI:49883"/>
    </cofactor>
    <text evidence="12">Binds 2 [4Fe-4S] clusters per subunit.</text>
</comment>
<keyword evidence="11 12" id="KW-0472">Membrane</keyword>
<evidence type="ECO:0000259" key="13">
    <source>
        <dbReference type="PROSITE" id="PS51379"/>
    </source>
</evidence>
<comment type="function">
    <text evidence="12">NDH-1 shuttles electrons from NADH, via FMN and iron-sulfur (Fe-S) centers, to quinones in the respiratory chain. The immediate electron acceptor for the enzyme in this species is believed to be ubiquinone. Couples the redox reaction to proton translocation (for every two electrons transferred, four hydrogen ions are translocated across the cytoplasmic membrane), and thus conserves the redox energy in a proton gradient.</text>
</comment>
<feature type="binding site" evidence="12">
    <location>
        <position position="132"/>
    </location>
    <ligand>
        <name>[4Fe-4S] cluster</name>
        <dbReference type="ChEBI" id="CHEBI:49883"/>
        <label>2</label>
    </ligand>
</feature>
<reference evidence="15" key="1">
    <citation type="journal article" date="2022" name="Int. J. Syst. Evol. Microbiol.">
        <title>Anaeromyxobacter oryzae sp. nov., Anaeromyxobacter diazotrophicus sp. nov. and Anaeromyxobacter paludicola sp. nov., isolated from paddy soils.</title>
        <authorList>
            <person name="Itoh H."/>
            <person name="Xu Z."/>
            <person name="Mise K."/>
            <person name="Masuda Y."/>
            <person name="Ushijima N."/>
            <person name="Hayakawa C."/>
            <person name="Shiratori Y."/>
            <person name="Senoo K."/>
        </authorList>
    </citation>
    <scope>NUCLEOTIDE SEQUENCE [LARGE SCALE GENOMIC DNA]</scope>
    <source>
        <strain evidence="15">Red232</strain>
    </source>
</reference>
<dbReference type="Gene3D" id="3.30.70.3270">
    <property type="match status" value="1"/>
</dbReference>
<dbReference type="EC" id="7.1.1.-" evidence="12"/>
<dbReference type="Proteomes" id="UP001162891">
    <property type="component" value="Chromosome"/>
</dbReference>
<feature type="binding site" evidence="12">
    <location>
        <position position="97"/>
    </location>
    <ligand>
        <name>[4Fe-4S] cluster</name>
        <dbReference type="ChEBI" id="CHEBI:49883"/>
        <label>1</label>
    </ligand>
</feature>
<evidence type="ECO:0000256" key="4">
    <source>
        <dbReference type="ARBA" id="ARBA00022723"/>
    </source>
</evidence>
<evidence type="ECO:0000256" key="1">
    <source>
        <dbReference type="ARBA" id="ARBA00022475"/>
    </source>
</evidence>
<keyword evidence="8 12" id="KW-0411">Iron-sulfur</keyword>
<dbReference type="RefSeq" id="WP_248358731.1">
    <property type="nucleotide sequence ID" value="NZ_AP025591.1"/>
</dbReference>
<feature type="binding site" evidence="12">
    <location>
        <position position="94"/>
    </location>
    <ligand>
        <name>[4Fe-4S] cluster</name>
        <dbReference type="ChEBI" id="CHEBI:49883"/>
        <label>1</label>
    </ligand>
</feature>
<feature type="domain" description="4Fe-4S ferredoxin-type" evidence="13">
    <location>
        <begin position="123"/>
        <end position="152"/>
    </location>
</feature>
<evidence type="ECO:0000313" key="15">
    <source>
        <dbReference type="Proteomes" id="UP001162891"/>
    </source>
</evidence>
<dbReference type="InterPro" id="IPR017896">
    <property type="entry name" value="4Fe4S_Fe-S-bd"/>
</dbReference>
<dbReference type="PANTHER" id="PTHR10849">
    <property type="entry name" value="NADH DEHYDROGENASE UBIQUINONE IRON-SULFUR PROTEIN 8, MITOCHONDRIAL"/>
    <property type="match status" value="1"/>
</dbReference>
<evidence type="ECO:0000256" key="11">
    <source>
        <dbReference type="ARBA" id="ARBA00023136"/>
    </source>
</evidence>
<dbReference type="InterPro" id="IPR010226">
    <property type="entry name" value="NADH_quinone_OxRdtase_chainI"/>
</dbReference>
<feature type="binding site" evidence="12">
    <location>
        <position position="142"/>
    </location>
    <ligand>
        <name>[4Fe-4S] cluster</name>
        <dbReference type="ChEBI" id="CHEBI:49883"/>
        <label>1</label>
    </ligand>
</feature>
<dbReference type="SUPFAM" id="SSF54862">
    <property type="entry name" value="4Fe-4S ferredoxins"/>
    <property type="match status" value="1"/>
</dbReference>
<gene>
    <name evidence="12" type="primary">nuoI</name>
    <name evidence="14" type="ORF">AMOR_08420</name>
</gene>
<accession>A0ABM7WQU7</accession>
<feature type="binding site" evidence="12">
    <location>
        <position position="91"/>
    </location>
    <ligand>
        <name>[4Fe-4S] cluster</name>
        <dbReference type="ChEBI" id="CHEBI:49883"/>
        <label>1</label>
    </ligand>
</feature>
<evidence type="ECO:0000256" key="2">
    <source>
        <dbReference type="ARBA" id="ARBA00022485"/>
    </source>
</evidence>
<evidence type="ECO:0000256" key="3">
    <source>
        <dbReference type="ARBA" id="ARBA00022719"/>
    </source>
</evidence>
<sequence>MPYPLQNRPADLRESMYFPEILRGIGTVTKHFLKNLFFSRDANPDILARKRGGFGYSDNVTLQYPEERAPYPPGYRGLHRLVPREDGRARCVACYMCATACPAQCIYIEAGEYADDPVEKYPVKFVIDELRCIVCGFCVEACPKDAIRMDSGEHTPPSYERAAQVWDEKRLLRGPPVSYQYDPWLRRGSPSIAPEKLEEMRACAKPFPSVATDEASQTPGFSVRALAQEAKERGELAKR</sequence>
<organism evidence="14 15">
    <name type="scientific">Anaeromyxobacter oryzae</name>
    <dbReference type="NCBI Taxonomy" id="2918170"/>
    <lineage>
        <taxon>Bacteria</taxon>
        <taxon>Pseudomonadati</taxon>
        <taxon>Myxococcota</taxon>
        <taxon>Myxococcia</taxon>
        <taxon>Myxococcales</taxon>
        <taxon>Cystobacterineae</taxon>
        <taxon>Anaeromyxobacteraceae</taxon>
        <taxon>Anaeromyxobacter</taxon>
    </lineage>
</organism>
<keyword evidence="9 12" id="KW-0520">NAD</keyword>
<keyword evidence="6 12" id="KW-1278">Translocase</keyword>
<evidence type="ECO:0000256" key="9">
    <source>
        <dbReference type="ARBA" id="ARBA00023027"/>
    </source>
</evidence>
<protein>
    <recommendedName>
        <fullName evidence="12">NADH-quinone oxidoreductase subunit I</fullName>
        <ecNumber evidence="12">7.1.1.-</ecNumber>
    </recommendedName>
    <alternativeName>
        <fullName evidence="12">NADH dehydrogenase I subunit I</fullName>
    </alternativeName>
    <alternativeName>
        <fullName evidence="12">NDH-1 subunit I</fullName>
    </alternativeName>
</protein>
<evidence type="ECO:0000256" key="7">
    <source>
        <dbReference type="ARBA" id="ARBA00023004"/>
    </source>
</evidence>
<feature type="binding site" evidence="12">
    <location>
        <position position="101"/>
    </location>
    <ligand>
        <name>[4Fe-4S] cluster</name>
        <dbReference type="ChEBI" id="CHEBI:49883"/>
        <label>2</label>
    </ligand>
</feature>
<dbReference type="PANTHER" id="PTHR10849:SF24">
    <property type="entry name" value="NADH-QUINONE OXIDOREDUCTASE SUBUNIT I 2"/>
    <property type="match status" value="1"/>
</dbReference>
<proteinExistence type="inferred from homology"/>
<keyword evidence="5" id="KW-0677">Repeat</keyword>
<evidence type="ECO:0000256" key="5">
    <source>
        <dbReference type="ARBA" id="ARBA00022737"/>
    </source>
</evidence>
<dbReference type="PROSITE" id="PS51379">
    <property type="entry name" value="4FE4S_FER_2"/>
    <property type="match status" value="2"/>
</dbReference>
<feature type="binding site" evidence="12">
    <location>
        <position position="138"/>
    </location>
    <ligand>
        <name>[4Fe-4S] cluster</name>
        <dbReference type="ChEBI" id="CHEBI:49883"/>
        <label>2</label>
    </ligand>
</feature>
<dbReference type="InterPro" id="IPR017900">
    <property type="entry name" value="4Fe4S_Fe_S_CS"/>
</dbReference>
<evidence type="ECO:0000256" key="10">
    <source>
        <dbReference type="ARBA" id="ARBA00023075"/>
    </source>
</evidence>
<dbReference type="EMBL" id="AP025591">
    <property type="protein sequence ID" value="BDG01846.1"/>
    <property type="molecule type" value="Genomic_DNA"/>
</dbReference>
<keyword evidence="7 12" id="KW-0408">Iron</keyword>
<dbReference type="HAMAP" id="MF_01351">
    <property type="entry name" value="NDH1_NuoI"/>
    <property type="match status" value="1"/>
</dbReference>
<name>A0ABM7WQU7_9BACT</name>
<comment type="subunit">
    <text evidence="12">NDH-1 is composed of 14 different subunits. Subunits NuoA, H, J, K, L, M, N constitute the membrane sector of the complex.</text>
</comment>
<feature type="binding site" evidence="12">
    <location>
        <position position="135"/>
    </location>
    <ligand>
        <name>[4Fe-4S] cluster</name>
        <dbReference type="ChEBI" id="CHEBI:49883"/>
        <label>2</label>
    </ligand>
</feature>
<keyword evidence="1 12" id="KW-1003">Cell membrane</keyword>